<reference evidence="2" key="1">
    <citation type="submission" date="2014-05" db="EMBL/GenBank/DDBJ databases">
        <title>The transcriptome of the halophilic microalga Tetraselmis sp. GSL018 isolated from the Great Salt Lake, Utah.</title>
        <authorList>
            <person name="Jinkerson R.E."/>
            <person name="D'Adamo S."/>
            <person name="Posewitz M.C."/>
        </authorList>
    </citation>
    <scope>NUCLEOTIDE SEQUENCE</scope>
    <source>
        <strain evidence="2">GSL018</strain>
    </source>
</reference>
<evidence type="ECO:0000313" key="2">
    <source>
        <dbReference type="EMBL" id="JAC71034.1"/>
    </source>
</evidence>
<keyword evidence="1" id="KW-1133">Transmembrane helix</keyword>
<organism evidence="2">
    <name type="scientific">Tetraselmis sp. GSL018</name>
    <dbReference type="NCBI Taxonomy" id="582737"/>
    <lineage>
        <taxon>Eukaryota</taxon>
        <taxon>Viridiplantae</taxon>
        <taxon>Chlorophyta</taxon>
        <taxon>core chlorophytes</taxon>
        <taxon>Chlorodendrophyceae</taxon>
        <taxon>Chlorodendrales</taxon>
        <taxon>Chlorodendraceae</taxon>
        <taxon>Tetraselmis</taxon>
    </lineage>
</organism>
<proteinExistence type="predicted"/>
<accession>A0A061RJW0</accession>
<evidence type="ECO:0000256" key="1">
    <source>
        <dbReference type="SAM" id="Phobius"/>
    </source>
</evidence>
<keyword evidence="1" id="KW-0472">Membrane</keyword>
<protein>
    <submittedName>
        <fullName evidence="2">Uncharacterized protein</fullName>
    </submittedName>
</protein>
<keyword evidence="1" id="KW-0812">Transmembrane</keyword>
<name>A0A061RJW0_9CHLO</name>
<feature type="transmembrane region" description="Helical" evidence="1">
    <location>
        <begin position="20"/>
        <end position="44"/>
    </location>
</feature>
<dbReference type="EMBL" id="GBEZ01015100">
    <property type="protein sequence ID" value="JAC71034.1"/>
    <property type="molecule type" value="Transcribed_RNA"/>
</dbReference>
<gene>
    <name evidence="2" type="ORF">TSPGSL018_2839</name>
</gene>
<dbReference type="AlphaFoldDB" id="A0A061RJW0"/>
<sequence>MVLQLLVASTARVEEINRKPWIIGIIVLLAVSLLSAILASCWACHRHHRRRVHRVWSVGSDEIACVHGGSLKHIPMGIEEWELDPHCPLPRPPHPSLGFPPASLSLLPSEGLPWDAKSVVELPIGPLSASPKKMMLSEPAEYFTVTCRPIYERMVITPASEPEAVDALKASLQPGVALLCYDYKTFSAQEILGHMKHILQPPSPELTSIAVMAYPGSNVSVAISADVQLSKEGLEDRRTGVAAFWKALSGFVHCQGYIALLDCGLLQDPDRGAGLLRALQSLTHIRHAASDNAVAGYPLHVLSAKGELEATTILALEEHFDPHQYHHNFMPGATHGNVDSADP</sequence>